<dbReference type="EMBL" id="BAAANN010000013">
    <property type="protein sequence ID" value="GAA1961655.1"/>
    <property type="molecule type" value="Genomic_DNA"/>
</dbReference>
<sequence>MNSTQDTSFGVRSNVHIEIDGPDKDPRFEAYLVESEDDCLPLEPRFTKPVAEQVVAWTNKVADDTGGLSICEWSQEGYVLVFTDSPFRPSKVVQPDEDGLYALGLGWAWKSTEVEL</sequence>
<organism evidence="1 2">
    <name type="scientific">Amycolatopsis minnesotensis</name>
    <dbReference type="NCBI Taxonomy" id="337894"/>
    <lineage>
        <taxon>Bacteria</taxon>
        <taxon>Bacillati</taxon>
        <taxon>Actinomycetota</taxon>
        <taxon>Actinomycetes</taxon>
        <taxon>Pseudonocardiales</taxon>
        <taxon>Pseudonocardiaceae</taxon>
        <taxon>Amycolatopsis</taxon>
    </lineage>
</organism>
<evidence type="ECO:0000313" key="2">
    <source>
        <dbReference type="Proteomes" id="UP001501116"/>
    </source>
</evidence>
<reference evidence="1 2" key="1">
    <citation type="journal article" date="2019" name="Int. J. Syst. Evol. Microbiol.">
        <title>The Global Catalogue of Microorganisms (GCM) 10K type strain sequencing project: providing services to taxonomists for standard genome sequencing and annotation.</title>
        <authorList>
            <consortium name="The Broad Institute Genomics Platform"/>
            <consortium name="The Broad Institute Genome Sequencing Center for Infectious Disease"/>
            <person name="Wu L."/>
            <person name="Ma J."/>
        </authorList>
    </citation>
    <scope>NUCLEOTIDE SEQUENCE [LARGE SCALE GENOMIC DNA]</scope>
    <source>
        <strain evidence="1 2">JCM 14545</strain>
    </source>
</reference>
<accession>A0ABN2R143</accession>
<dbReference type="RefSeq" id="WP_344419442.1">
    <property type="nucleotide sequence ID" value="NZ_BAAANN010000013.1"/>
</dbReference>
<proteinExistence type="predicted"/>
<keyword evidence="2" id="KW-1185">Reference proteome</keyword>
<comment type="caution">
    <text evidence="1">The sequence shown here is derived from an EMBL/GenBank/DDBJ whole genome shotgun (WGS) entry which is preliminary data.</text>
</comment>
<protein>
    <submittedName>
        <fullName evidence="1">Uncharacterized protein</fullName>
    </submittedName>
</protein>
<dbReference type="Proteomes" id="UP001501116">
    <property type="component" value="Unassembled WGS sequence"/>
</dbReference>
<name>A0ABN2R143_9PSEU</name>
<evidence type="ECO:0000313" key="1">
    <source>
        <dbReference type="EMBL" id="GAA1961655.1"/>
    </source>
</evidence>
<gene>
    <name evidence="1" type="ORF">GCM10009754_35810</name>
</gene>